<dbReference type="InterPro" id="IPR020946">
    <property type="entry name" value="Flavin_mOase-like"/>
</dbReference>
<evidence type="ECO:0000256" key="2">
    <source>
        <dbReference type="ARBA" id="ARBA00010139"/>
    </source>
</evidence>
<dbReference type="EMBL" id="BAAAYN010000004">
    <property type="protein sequence ID" value="GAA3383027.1"/>
    <property type="molecule type" value="Genomic_DNA"/>
</dbReference>
<keyword evidence="3" id="KW-0285">Flavoprotein</keyword>
<organism evidence="8 9">
    <name type="scientific">Cryptosporangium minutisporangium</name>
    <dbReference type="NCBI Taxonomy" id="113569"/>
    <lineage>
        <taxon>Bacteria</taxon>
        <taxon>Bacillati</taxon>
        <taxon>Actinomycetota</taxon>
        <taxon>Actinomycetes</taxon>
        <taxon>Cryptosporangiales</taxon>
        <taxon>Cryptosporangiaceae</taxon>
        <taxon>Cryptosporangium</taxon>
    </lineage>
</organism>
<reference evidence="9" key="1">
    <citation type="journal article" date="2019" name="Int. J. Syst. Evol. Microbiol.">
        <title>The Global Catalogue of Microorganisms (GCM) 10K type strain sequencing project: providing services to taxonomists for standard genome sequencing and annotation.</title>
        <authorList>
            <consortium name="The Broad Institute Genomics Platform"/>
            <consortium name="The Broad Institute Genome Sequencing Center for Infectious Disease"/>
            <person name="Wu L."/>
            <person name="Ma J."/>
        </authorList>
    </citation>
    <scope>NUCLEOTIDE SEQUENCE [LARGE SCALE GENOMIC DNA]</scope>
    <source>
        <strain evidence="9">JCM 9458</strain>
    </source>
</reference>
<evidence type="ECO:0000313" key="8">
    <source>
        <dbReference type="EMBL" id="GAA3383027.1"/>
    </source>
</evidence>
<dbReference type="RefSeq" id="WP_345726496.1">
    <property type="nucleotide sequence ID" value="NZ_BAAAYN010000004.1"/>
</dbReference>
<name>A0ABP6SRL4_9ACTN</name>
<evidence type="ECO:0000256" key="4">
    <source>
        <dbReference type="ARBA" id="ARBA00022827"/>
    </source>
</evidence>
<keyword evidence="7" id="KW-0503">Monooxygenase</keyword>
<dbReference type="Gene3D" id="3.50.50.60">
    <property type="entry name" value="FAD/NAD(P)-binding domain"/>
    <property type="match status" value="2"/>
</dbReference>
<evidence type="ECO:0000256" key="3">
    <source>
        <dbReference type="ARBA" id="ARBA00022630"/>
    </source>
</evidence>
<comment type="caution">
    <text evidence="8">The sequence shown here is derived from an EMBL/GenBank/DDBJ whole genome shotgun (WGS) entry which is preliminary data.</text>
</comment>
<sequence length="532" mass="60498">MDDRHSHYDVIVVGAGLGGLYAVHRFRRDGLDVRCLESAAGVGGVWRHNRYPGARVDIESHDYCYYFSEDLYREWNWTERYASQPELLAYLEHVAERFDLNRHIRFDTRMEGADWRPGEKRWEVRTSTGETLTADFLVMATGNLSEARTPDFPGIDDFDGQWVMTAHWPEEPVELEGKRIGVVGTGSSGAQVIPVLADRAAELHVFQRTPNFVVPARNGAPVAEVINKVRADYATERAWMRAAGGNHVQYFLADFDSLDAEGRRSLLEQQWERGGHGMSYVFLTQGVFKEHNDVVAEFVREKIRETVKDPETAENLSPYDHPIGSRRLVIDTNYYETFNRDHVSLVDLREEPIDRITPHGIRTTAREYPLDLLVFALGFDAYVGAINATDIRNADGERPADGWQRRPLTLLGLMTKGFPNFFFLTGPGSPATLANLFAENEYHVDWVADAISHLRQRGYRTIEPTDEGQREWTAVLDKTSAPLLRRHVRNYMTHSNPDGTRYFIPYAGGLHTYIKLADEIAANGYRGFTLGQ</sequence>
<keyword evidence="9" id="KW-1185">Reference proteome</keyword>
<keyword evidence="5" id="KW-0521">NADP</keyword>
<dbReference type="Proteomes" id="UP001501676">
    <property type="component" value="Unassembled WGS sequence"/>
</dbReference>
<dbReference type="SUPFAM" id="SSF51905">
    <property type="entry name" value="FAD/NAD(P)-binding domain"/>
    <property type="match status" value="3"/>
</dbReference>
<dbReference type="Pfam" id="PF00743">
    <property type="entry name" value="FMO-like"/>
    <property type="match status" value="1"/>
</dbReference>
<evidence type="ECO:0000256" key="5">
    <source>
        <dbReference type="ARBA" id="ARBA00022857"/>
    </source>
</evidence>
<dbReference type="InterPro" id="IPR050775">
    <property type="entry name" value="FAD-binding_Monooxygenases"/>
</dbReference>
<keyword evidence="6" id="KW-0560">Oxidoreductase</keyword>
<gene>
    <name evidence="8" type="ORF">GCM10020369_07300</name>
</gene>
<comment type="cofactor">
    <cofactor evidence="1">
        <name>FAD</name>
        <dbReference type="ChEBI" id="CHEBI:57692"/>
    </cofactor>
</comment>
<protein>
    <submittedName>
        <fullName evidence="8">NAD(P)/FAD-dependent oxidoreductase</fullName>
    </submittedName>
</protein>
<evidence type="ECO:0000256" key="1">
    <source>
        <dbReference type="ARBA" id="ARBA00001974"/>
    </source>
</evidence>
<proteinExistence type="inferred from homology"/>
<keyword evidence="4" id="KW-0274">FAD</keyword>
<evidence type="ECO:0000256" key="7">
    <source>
        <dbReference type="ARBA" id="ARBA00023033"/>
    </source>
</evidence>
<evidence type="ECO:0000313" key="9">
    <source>
        <dbReference type="Proteomes" id="UP001501676"/>
    </source>
</evidence>
<evidence type="ECO:0000256" key="6">
    <source>
        <dbReference type="ARBA" id="ARBA00023002"/>
    </source>
</evidence>
<dbReference type="PRINTS" id="PR00411">
    <property type="entry name" value="PNDRDTASEI"/>
</dbReference>
<comment type="similarity">
    <text evidence="2">Belongs to the FAD-binding monooxygenase family.</text>
</comment>
<dbReference type="InterPro" id="IPR036188">
    <property type="entry name" value="FAD/NAD-bd_sf"/>
</dbReference>
<dbReference type="PANTHER" id="PTHR43098:SF3">
    <property type="entry name" value="L-ORNITHINE N(5)-MONOOXYGENASE-RELATED"/>
    <property type="match status" value="1"/>
</dbReference>
<accession>A0ABP6SRL4</accession>
<dbReference type="PANTHER" id="PTHR43098">
    <property type="entry name" value="L-ORNITHINE N(5)-MONOOXYGENASE-RELATED"/>
    <property type="match status" value="1"/>
</dbReference>